<dbReference type="Pfam" id="PF01810">
    <property type="entry name" value="LysE"/>
    <property type="match status" value="1"/>
</dbReference>
<feature type="transmembrane region" description="Helical" evidence="6">
    <location>
        <begin position="6"/>
        <end position="28"/>
    </location>
</feature>
<dbReference type="PIRSF" id="PIRSF006324">
    <property type="entry name" value="LeuE"/>
    <property type="match status" value="1"/>
</dbReference>
<keyword evidence="8" id="KW-1185">Reference proteome</keyword>
<comment type="subcellular location">
    <subcellularLocation>
        <location evidence="1">Cell membrane</location>
        <topology evidence="1">Multi-pass membrane protein</topology>
    </subcellularLocation>
</comment>
<dbReference type="Proteomes" id="UP001500603">
    <property type="component" value="Unassembled WGS sequence"/>
</dbReference>
<dbReference type="EMBL" id="BAABJM010000006">
    <property type="protein sequence ID" value="GAA5064685.1"/>
    <property type="molecule type" value="Genomic_DNA"/>
</dbReference>
<organism evidence="7 8">
    <name type="scientific">Nocardia callitridis</name>
    <dbReference type="NCBI Taxonomy" id="648753"/>
    <lineage>
        <taxon>Bacteria</taxon>
        <taxon>Bacillati</taxon>
        <taxon>Actinomycetota</taxon>
        <taxon>Actinomycetes</taxon>
        <taxon>Mycobacteriales</taxon>
        <taxon>Nocardiaceae</taxon>
        <taxon>Nocardia</taxon>
    </lineage>
</organism>
<keyword evidence="4 6" id="KW-1133">Transmembrane helix</keyword>
<keyword evidence="2" id="KW-1003">Cell membrane</keyword>
<keyword evidence="3 6" id="KW-0812">Transmembrane</keyword>
<comment type="caution">
    <text evidence="7">The sequence shown here is derived from an EMBL/GenBank/DDBJ whole genome shotgun (WGS) entry which is preliminary data.</text>
</comment>
<evidence type="ECO:0000256" key="6">
    <source>
        <dbReference type="SAM" id="Phobius"/>
    </source>
</evidence>
<name>A0ABP9KVM7_9NOCA</name>
<dbReference type="InterPro" id="IPR001123">
    <property type="entry name" value="LeuE-type"/>
</dbReference>
<evidence type="ECO:0000256" key="3">
    <source>
        <dbReference type="ARBA" id="ARBA00022692"/>
    </source>
</evidence>
<evidence type="ECO:0000256" key="1">
    <source>
        <dbReference type="ARBA" id="ARBA00004651"/>
    </source>
</evidence>
<dbReference type="PANTHER" id="PTHR30086">
    <property type="entry name" value="ARGININE EXPORTER PROTEIN ARGO"/>
    <property type="match status" value="1"/>
</dbReference>
<evidence type="ECO:0000313" key="8">
    <source>
        <dbReference type="Proteomes" id="UP001500603"/>
    </source>
</evidence>
<feature type="transmembrane region" description="Helical" evidence="6">
    <location>
        <begin position="154"/>
        <end position="180"/>
    </location>
</feature>
<accession>A0ABP9KVM7</accession>
<proteinExistence type="predicted"/>
<feature type="transmembrane region" description="Helical" evidence="6">
    <location>
        <begin position="40"/>
        <end position="67"/>
    </location>
</feature>
<gene>
    <name evidence="7" type="ORF">GCM10023318_50900</name>
</gene>
<evidence type="ECO:0000256" key="4">
    <source>
        <dbReference type="ARBA" id="ARBA00022989"/>
    </source>
</evidence>
<evidence type="ECO:0000256" key="5">
    <source>
        <dbReference type="ARBA" id="ARBA00023136"/>
    </source>
</evidence>
<evidence type="ECO:0000256" key="2">
    <source>
        <dbReference type="ARBA" id="ARBA00022475"/>
    </source>
</evidence>
<sequence>MSSAALFGWVMVALVGVMTPGIDTLLVLRHTALGGRRDGFMVLVGIGLGCLVWASASLIGLTALLAASTVAYNAVRVAGAAYLVWLGISALRKTLGHNNSCSVDDADTTMPTSRGGFAALRAGVLTNLPNPKVGVFYISLLPQFLPVGPGSAGWGVLLVAIHLAVTFAWYPTLIWWAATARTWLQRQQVRRWLDRITATVLIGLGIKLAAEVR</sequence>
<dbReference type="PANTHER" id="PTHR30086:SF20">
    <property type="entry name" value="ARGININE EXPORTER PROTEIN ARGO-RELATED"/>
    <property type="match status" value="1"/>
</dbReference>
<protein>
    <submittedName>
        <fullName evidence="7">LysE family translocator</fullName>
    </submittedName>
</protein>
<evidence type="ECO:0000313" key="7">
    <source>
        <dbReference type="EMBL" id="GAA5064685.1"/>
    </source>
</evidence>
<reference evidence="8" key="1">
    <citation type="journal article" date="2019" name="Int. J. Syst. Evol. Microbiol.">
        <title>The Global Catalogue of Microorganisms (GCM) 10K type strain sequencing project: providing services to taxonomists for standard genome sequencing and annotation.</title>
        <authorList>
            <consortium name="The Broad Institute Genomics Platform"/>
            <consortium name="The Broad Institute Genome Sequencing Center for Infectious Disease"/>
            <person name="Wu L."/>
            <person name="Ma J."/>
        </authorList>
    </citation>
    <scope>NUCLEOTIDE SEQUENCE [LARGE SCALE GENOMIC DNA]</scope>
    <source>
        <strain evidence="8">JCM 18298</strain>
    </source>
</reference>
<keyword evidence="5 6" id="KW-0472">Membrane</keyword>